<evidence type="ECO:0000313" key="3">
    <source>
        <dbReference type="Proteomes" id="UP000737018"/>
    </source>
</evidence>
<dbReference type="AlphaFoldDB" id="A0A8J4RJF9"/>
<evidence type="ECO:0000313" key="2">
    <source>
        <dbReference type="EMBL" id="KAF3965626.1"/>
    </source>
</evidence>
<dbReference type="Proteomes" id="UP000737018">
    <property type="component" value="Unassembled WGS sequence"/>
</dbReference>
<name>A0A8J4RJF9_9ROSI</name>
<organism evidence="2 3">
    <name type="scientific">Castanea mollissima</name>
    <name type="common">Chinese chestnut</name>
    <dbReference type="NCBI Taxonomy" id="60419"/>
    <lineage>
        <taxon>Eukaryota</taxon>
        <taxon>Viridiplantae</taxon>
        <taxon>Streptophyta</taxon>
        <taxon>Embryophyta</taxon>
        <taxon>Tracheophyta</taxon>
        <taxon>Spermatophyta</taxon>
        <taxon>Magnoliopsida</taxon>
        <taxon>eudicotyledons</taxon>
        <taxon>Gunneridae</taxon>
        <taxon>Pentapetalae</taxon>
        <taxon>rosids</taxon>
        <taxon>fabids</taxon>
        <taxon>Fagales</taxon>
        <taxon>Fagaceae</taxon>
        <taxon>Castanea</taxon>
    </lineage>
</organism>
<feature type="compositionally biased region" description="Polar residues" evidence="1">
    <location>
        <begin position="1"/>
        <end position="14"/>
    </location>
</feature>
<comment type="caution">
    <text evidence="2">The sequence shown here is derived from an EMBL/GenBank/DDBJ whole genome shotgun (WGS) entry which is preliminary data.</text>
</comment>
<feature type="compositionally biased region" description="Basic and acidic residues" evidence="1">
    <location>
        <begin position="16"/>
        <end position="33"/>
    </location>
</feature>
<gene>
    <name evidence="2" type="ORF">CMV_010206</name>
</gene>
<feature type="region of interest" description="Disordered" evidence="1">
    <location>
        <begin position="1"/>
        <end position="65"/>
    </location>
</feature>
<proteinExistence type="predicted"/>
<keyword evidence="3" id="KW-1185">Reference proteome</keyword>
<evidence type="ECO:0000256" key="1">
    <source>
        <dbReference type="SAM" id="MobiDB-lite"/>
    </source>
</evidence>
<feature type="compositionally biased region" description="Polar residues" evidence="1">
    <location>
        <begin position="38"/>
        <end position="64"/>
    </location>
</feature>
<protein>
    <submittedName>
        <fullName evidence="2">Uncharacterized protein</fullName>
    </submittedName>
</protein>
<accession>A0A8J4RJF9</accession>
<sequence>MAKTTSPSSKMQTTNHRRDLLPQTHDRAFKESKPTVPTIPTNQHISPSSDPQLRPQPQATNHPNANAVPFVVNLIQLIETDPATPVGDAIYRKRKLGS</sequence>
<dbReference type="EMBL" id="JRKL02001162">
    <property type="protein sequence ID" value="KAF3965626.1"/>
    <property type="molecule type" value="Genomic_DNA"/>
</dbReference>
<reference evidence="2" key="1">
    <citation type="submission" date="2020-03" db="EMBL/GenBank/DDBJ databases">
        <title>Castanea mollissima Vanexum genome sequencing.</title>
        <authorList>
            <person name="Staton M."/>
        </authorList>
    </citation>
    <scope>NUCLEOTIDE SEQUENCE</scope>
    <source>
        <tissue evidence="2">Leaf</tissue>
    </source>
</reference>